<dbReference type="InterPro" id="IPR029063">
    <property type="entry name" value="SAM-dependent_MTases_sf"/>
</dbReference>
<dbReference type="PANTHER" id="PTHR34203:SF13">
    <property type="entry name" value="EXPRESSED PROTEIN"/>
    <property type="match status" value="1"/>
</dbReference>
<comment type="caution">
    <text evidence="2">The sequence shown here is derived from an EMBL/GenBank/DDBJ whole genome shotgun (WGS) entry which is preliminary data.</text>
</comment>
<dbReference type="SUPFAM" id="SSF53335">
    <property type="entry name" value="S-adenosyl-L-methionine-dependent methyltransferases"/>
    <property type="match status" value="1"/>
</dbReference>
<gene>
    <name evidence="2" type="ORF">MGN01_45080</name>
</gene>
<name>A0A512JS03_9HYPH</name>
<reference evidence="2 3" key="1">
    <citation type="submission" date="2019-07" db="EMBL/GenBank/DDBJ databases">
        <title>Whole genome shotgun sequence of Methylobacterium gnaphalii NBRC 107716.</title>
        <authorList>
            <person name="Hosoyama A."/>
            <person name="Uohara A."/>
            <person name="Ohji S."/>
            <person name="Ichikawa N."/>
        </authorList>
    </citation>
    <scope>NUCLEOTIDE SEQUENCE [LARGE SCALE GENOMIC DNA]</scope>
    <source>
        <strain evidence="2 3">NBRC 107716</strain>
    </source>
</reference>
<accession>A0A512JS03</accession>
<dbReference type="Proteomes" id="UP000321750">
    <property type="component" value="Unassembled WGS sequence"/>
</dbReference>
<dbReference type="EMBL" id="BJZV01000057">
    <property type="protein sequence ID" value="GEP12663.1"/>
    <property type="molecule type" value="Genomic_DNA"/>
</dbReference>
<evidence type="ECO:0000259" key="1">
    <source>
        <dbReference type="Pfam" id="PF05050"/>
    </source>
</evidence>
<keyword evidence="3" id="KW-1185">Reference proteome</keyword>
<protein>
    <recommendedName>
        <fullName evidence="1">Methyltransferase FkbM domain-containing protein</fullName>
    </recommendedName>
</protein>
<organism evidence="2 3">
    <name type="scientific">Methylobacterium gnaphalii</name>
    <dbReference type="NCBI Taxonomy" id="1010610"/>
    <lineage>
        <taxon>Bacteria</taxon>
        <taxon>Pseudomonadati</taxon>
        <taxon>Pseudomonadota</taxon>
        <taxon>Alphaproteobacteria</taxon>
        <taxon>Hyphomicrobiales</taxon>
        <taxon>Methylobacteriaceae</taxon>
        <taxon>Methylobacterium</taxon>
    </lineage>
</organism>
<dbReference type="NCBIfam" id="TIGR01444">
    <property type="entry name" value="fkbM_fam"/>
    <property type="match status" value="1"/>
</dbReference>
<feature type="domain" description="Methyltransferase FkbM" evidence="1">
    <location>
        <begin position="3"/>
        <end position="171"/>
    </location>
</feature>
<sequence length="207" mass="22768">MVDVGANFGYYAIIFGSLVGWKGRLLAFEPEPLMFELLSENIFANWIGWARQVNAACSDKAGEIELMTSRARPGNTGVATPLDRPSEAKDFDFVPFKALTVCLDDELDTLDGRIDFMKIDVEGSEPLVLRGAWRAIANNRQIVVMMEWSPDQLASCGHEPAALIEELRSHGLVCSAIGWQGDEAPLEFGTLLEGAPYQNIVLRHSAP</sequence>
<evidence type="ECO:0000313" key="2">
    <source>
        <dbReference type="EMBL" id="GEP12663.1"/>
    </source>
</evidence>
<dbReference type="AlphaFoldDB" id="A0A512JS03"/>
<dbReference type="PANTHER" id="PTHR34203">
    <property type="entry name" value="METHYLTRANSFERASE, FKBM FAMILY PROTEIN"/>
    <property type="match status" value="1"/>
</dbReference>
<dbReference type="Gene3D" id="3.40.50.150">
    <property type="entry name" value="Vaccinia Virus protein VP39"/>
    <property type="match status" value="1"/>
</dbReference>
<dbReference type="InterPro" id="IPR052514">
    <property type="entry name" value="SAM-dependent_MTase"/>
</dbReference>
<dbReference type="InterPro" id="IPR006342">
    <property type="entry name" value="FkbM_mtfrase"/>
</dbReference>
<dbReference type="Pfam" id="PF05050">
    <property type="entry name" value="Methyltransf_21"/>
    <property type="match status" value="1"/>
</dbReference>
<evidence type="ECO:0000313" key="3">
    <source>
        <dbReference type="Proteomes" id="UP000321750"/>
    </source>
</evidence>
<proteinExistence type="predicted"/>